<dbReference type="SUPFAM" id="SSF56801">
    <property type="entry name" value="Acetyl-CoA synthetase-like"/>
    <property type="match status" value="2"/>
</dbReference>
<dbReference type="GO" id="GO:0008757">
    <property type="term" value="F:S-adenosylmethionine-dependent methyltransferase activity"/>
    <property type="evidence" value="ECO:0007669"/>
    <property type="project" value="InterPro"/>
</dbReference>
<dbReference type="SUPFAM" id="SSF53335">
    <property type="entry name" value="S-adenosyl-L-methionine-dependent methyltransferases"/>
    <property type="match status" value="2"/>
</dbReference>
<dbReference type="KEGG" id="aten:116297562"/>
<dbReference type="InterPro" id="IPR020845">
    <property type="entry name" value="AMP-binding_CS"/>
</dbReference>
<dbReference type="GO" id="GO:0005886">
    <property type="term" value="C:plasma membrane"/>
    <property type="evidence" value="ECO:0007669"/>
    <property type="project" value="TreeGrafter"/>
</dbReference>
<dbReference type="InterPro" id="IPR020841">
    <property type="entry name" value="PKS_Beta-ketoAc_synthase_dom"/>
</dbReference>
<keyword evidence="12" id="KW-1185">Reference proteome</keyword>
<dbReference type="RefSeq" id="XP_031561673.1">
    <property type="nucleotide sequence ID" value="XM_031705813.1"/>
</dbReference>
<dbReference type="InterPro" id="IPR014030">
    <property type="entry name" value="Ketoacyl_synth_N"/>
</dbReference>
<dbReference type="Gene3D" id="3.30.70.250">
    <property type="entry name" value="Malonyl-CoA ACP transacylase, ACP-binding"/>
    <property type="match status" value="1"/>
</dbReference>
<dbReference type="Gene3D" id="3.30.559.10">
    <property type="entry name" value="Chloramphenicol acetyltransferase-like domain"/>
    <property type="match status" value="3"/>
</dbReference>
<dbReference type="InterPro" id="IPR016035">
    <property type="entry name" value="Acyl_Trfase/lysoPLipase"/>
</dbReference>
<evidence type="ECO:0000313" key="13">
    <source>
        <dbReference type="RefSeq" id="XP_031561672.1"/>
    </source>
</evidence>
<evidence type="ECO:0000256" key="1">
    <source>
        <dbReference type="ARBA" id="ARBA00012873"/>
    </source>
</evidence>
<feature type="domain" description="Ketosynthase family 3 (KS3)" evidence="11">
    <location>
        <begin position="4365"/>
        <end position="4785"/>
    </location>
</feature>
<dbReference type="Gene3D" id="1.10.1200.10">
    <property type="entry name" value="ACP-like"/>
    <property type="match status" value="4"/>
</dbReference>
<dbReference type="SMART" id="SM00825">
    <property type="entry name" value="PKS_KS"/>
    <property type="match status" value="2"/>
</dbReference>
<dbReference type="InterPro" id="IPR013216">
    <property type="entry name" value="Methyltransf_11"/>
</dbReference>
<dbReference type="Pfam" id="PF08242">
    <property type="entry name" value="Methyltransf_12"/>
    <property type="match status" value="1"/>
</dbReference>
<dbReference type="GO" id="GO:0031177">
    <property type="term" value="F:phosphopantetheine binding"/>
    <property type="evidence" value="ECO:0007669"/>
    <property type="project" value="InterPro"/>
</dbReference>
<dbReference type="SMART" id="SM00827">
    <property type="entry name" value="PKS_AT"/>
    <property type="match status" value="1"/>
</dbReference>
<dbReference type="NCBIfam" id="TIGR01681">
    <property type="entry name" value="HAD-SF-IIIC"/>
    <property type="match status" value="1"/>
</dbReference>
<dbReference type="Gene3D" id="3.40.50.150">
    <property type="entry name" value="Vaccinia Virus protein VP39"/>
    <property type="match status" value="2"/>
</dbReference>
<dbReference type="InterPro" id="IPR023213">
    <property type="entry name" value="CAT-like_dom_sf"/>
</dbReference>
<evidence type="ECO:0000256" key="7">
    <source>
        <dbReference type="ARBA" id="ARBA00023268"/>
    </source>
</evidence>
<dbReference type="InterPro" id="IPR014031">
    <property type="entry name" value="Ketoacyl_synth_C"/>
</dbReference>
<dbReference type="SMART" id="SM01294">
    <property type="entry name" value="PKS_PP_betabranch"/>
    <property type="match status" value="1"/>
</dbReference>
<dbReference type="Gene3D" id="3.40.50.12780">
    <property type="entry name" value="N-terminal domain of ligase-like"/>
    <property type="match status" value="3"/>
</dbReference>
<dbReference type="Gene3D" id="3.40.50.1000">
    <property type="entry name" value="HAD superfamily/HAD-like"/>
    <property type="match status" value="1"/>
</dbReference>
<evidence type="ECO:0000256" key="8">
    <source>
        <dbReference type="ARBA" id="ARBA00044883"/>
    </source>
</evidence>
<dbReference type="Pfam" id="PF00668">
    <property type="entry name" value="Condensation"/>
    <property type="match status" value="3"/>
</dbReference>
<dbReference type="InterPro" id="IPR006162">
    <property type="entry name" value="Ppantetheine_attach_site"/>
</dbReference>
<dbReference type="InterPro" id="IPR018201">
    <property type="entry name" value="Ketoacyl_synth_AS"/>
</dbReference>
<evidence type="ECO:0000256" key="5">
    <source>
        <dbReference type="ARBA" id="ARBA00022679"/>
    </source>
</evidence>
<dbReference type="NCBIfam" id="TIGR01686">
    <property type="entry name" value="FkbH"/>
    <property type="match status" value="1"/>
</dbReference>
<dbReference type="SMART" id="SM00823">
    <property type="entry name" value="PKS_PP"/>
    <property type="match status" value="4"/>
</dbReference>
<keyword evidence="3" id="KW-0596">Phosphopantetheine</keyword>
<dbReference type="Gene3D" id="1.10.1240.100">
    <property type="match status" value="2"/>
</dbReference>
<feature type="domain" description="Carrier" evidence="10">
    <location>
        <begin position="2074"/>
        <end position="2150"/>
    </location>
</feature>
<dbReference type="InterPro" id="IPR025110">
    <property type="entry name" value="AMP-bd_C"/>
</dbReference>
<dbReference type="InterPro" id="IPR050091">
    <property type="entry name" value="PKS_NRPS_Biosynth_Enz"/>
</dbReference>
<comment type="catalytic activity">
    <reaction evidence="8">
        <text>acetyl-CoA + n malonyl-CoA + 2n NADPH + 2n H(+) = a long-chain fatty acid + (n+1) CoA + n CO2 + 2n NADP(+).</text>
        <dbReference type="EC" id="2.3.1.85"/>
    </reaction>
</comment>
<organism evidence="12 14">
    <name type="scientific">Actinia tenebrosa</name>
    <name type="common">Australian red waratah sea anemone</name>
    <dbReference type="NCBI Taxonomy" id="6105"/>
    <lineage>
        <taxon>Eukaryota</taxon>
        <taxon>Metazoa</taxon>
        <taxon>Cnidaria</taxon>
        <taxon>Anthozoa</taxon>
        <taxon>Hexacorallia</taxon>
        <taxon>Actiniaria</taxon>
        <taxon>Actiniidae</taxon>
        <taxon>Actinia</taxon>
    </lineage>
</organism>
<dbReference type="PANTHER" id="PTHR43775:SF37">
    <property type="entry name" value="SI:DKEY-61P9.11"/>
    <property type="match status" value="1"/>
</dbReference>
<evidence type="ECO:0000256" key="9">
    <source>
        <dbReference type="SAM" id="MobiDB-lite"/>
    </source>
</evidence>
<dbReference type="GO" id="GO:0004315">
    <property type="term" value="F:3-oxoacyl-[acyl-carrier-protein] synthase activity"/>
    <property type="evidence" value="ECO:0007669"/>
    <property type="project" value="InterPro"/>
</dbReference>
<dbReference type="InterPro" id="IPR036736">
    <property type="entry name" value="ACP-like_sf"/>
</dbReference>
<feature type="domain" description="Carrier" evidence="10">
    <location>
        <begin position="3216"/>
        <end position="3293"/>
    </location>
</feature>
<dbReference type="CDD" id="cd19531">
    <property type="entry name" value="LCL_NRPS-like"/>
    <property type="match status" value="1"/>
</dbReference>
<dbReference type="InterPro" id="IPR016039">
    <property type="entry name" value="Thiolase-like"/>
</dbReference>
<evidence type="ECO:0000256" key="3">
    <source>
        <dbReference type="ARBA" id="ARBA00022450"/>
    </source>
</evidence>
<dbReference type="InterPro" id="IPR014043">
    <property type="entry name" value="Acyl_transferase_dom"/>
</dbReference>
<dbReference type="Pfam" id="PF16197">
    <property type="entry name" value="KAsynt_C_assoc"/>
    <property type="match status" value="2"/>
</dbReference>
<keyword evidence="5" id="KW-0808">Transferase</keyword>
<dbReference type="Pfam" id="PF13193">
    <property type="entry name" value="AMP-binding_C"/>
    <property type="match status" value="1"/>
</dbReference>
<dbReference type="Pfam" id="PF08241">
    <property type="entry name" value="Methyltransf_11"/>
    <property type="match status" value="1"/>
</dbReference>
<evidence type="ECO:0000259" key="10">
    <source>
        <dbReference type="PROSITE" id="PS50075"/>
    </source>
</evidence>
<dbReference type="EC" id="2.3.1.85" evidence="1"/>
<accession>A0A6P8I1L9</accession>
<dbReference type="PROSITE" id="PS00455">
    <property type="entry name" value="AMP_BINDING"/>
    <property type="match status" value="2"/>
</dbReference>
<dbReference type="GeneID" id="116297562"/>
<dbReference type="Proteomes" id="UP000515163">
    <property type="component" value="Unplaced"/>
</dbReference>
<dbReference type="Pfam" id="PF00698">
    <property type="entry name" value="Acyl_transf_1"/>
    <property type="match status" value="1"/>
</dbReference>
<dbReference type="CDD" id="cd00833">
    <property type="entry name" value="PKS"/>
    <property type="match status" value="2"/>
</dbReference>
<evidence type="ECO:0000313" key="14">
    <source>
        <dbReference type="RefSeq" id="XP_031561673.1"/>
    </source>
</evidence>
<feature type="region of interest" description="Disordered" evidence="9">
    <location>
        <begin position="633"/>
        <end position="660"/>
    </location>
</feature>
<dbReference type="InterPro" id="IPR032821">
    <property type="entry name" value="PKS_assoc"/>
</dbReference>
<dbReference type="GO" id="GO:0006633">
    <property type="term" value="P:fatty acid biosynthetic process"/>
    <property type="evidence" value="ECO:0007669"/>
    <property type="project" value="InterPro"/>
</dbReference>
<dbReference type="SUPFAM" id="SSF47336">
    <property type="entry name" value="ACP-like"/>
    <property type="match status" value="4"/>
</dbReference>
<evidence type="ECO:0000256" key="2">
    <source>
        <dbReference type="ARBA" id="ARBA00018769"/>
    </source>
</evidence>
<dbReference type="GO" id="GO:0005737">
    <property type="term" value="C:cytoplasm"/>
    <property type="evidence" value="ECO:0007669"/>
    <property type="project" value="TreeGrafter"/>
</dbReference>
<evidence type="ECO:0000313" key="12">
    <source>
        <dbReference type="Proteomes" id="UP000515163"/>
    </source>
</evidence>
<dbReference type="InterPro" id="IPR013217">
    <property type="entry name" value="Methyltransf_12"/>
</dbReference>
<name>A0A6P8I1L9_ACTTE</name>
<sequence length="5844" mass="651959">MASNSFPVAVIGMAIKLPGAESCDEYWKLIMEGQDTVGEFPSEREADISHVLPSFQSHLLDEGKPFFTGSFFKSVDGFDADLFQINPKEAMFIEPQQRFFLETAWKLMEDAGYASSIRGSKTGVYVGNTVNKYKLVLTENHPSISHGNHSPFVSARVSYTLDLSGPAMMVATGCSSSLLAVHLACQGLLSGDCDMAIAGGITIDLLPVSTKTDIWNQLGITGPNVKCRAFDACAKGIAKGEGCGAVLLKPLEKALSDGDHVYGILQATTANQDGHSNGITAPHPVAQANLLHIAWELADICPDKLGYFEAHGTGTELGDPIEISGITKAFKMSGVNFGSETNSGKIPKIPIGSVKANIGHLADGAAGVVALIKTLLCMNHDKIPPAANFLKPNPHINWQKAPVYVNTSPLDWKPNADKSPRFASVSAFGLLGTNVHAVVKEHVLCESATIDYAMANSKHCTILVLAAASKKSLLAFVRRMIEYFQSSDNQSLKHLQNVCFTINTGREQDKFDARAIAYGKNWDEMTQALQHLLESLDKISSNERKIRVSAGFNSEENFLCPTKKEDSCSTAIRVKEDYLKGKAIQWKKVYSGHSSISLQKVPFLPTYAFNKVRYWPKKGKPINEDLLRLEQHPAQSDEDEETNGHYDAGTSHQNSKHASNHSLALPGVNVTLRDECQKQTSKSNQSKDADLLLSEALNEALGREYDWMLLKDENLFSLGVDSLICTHVNMRIKDALGLNAEAFTMTDFHMNSSYGRLLKVIQAKIRPSSSESNFDTRSSFPKLTTSIKGLYPLSFAQKRLWVMQEIVTNPCAYNATNSLYITGQFHPSAFVLSANTVLSRHGAFFTVFANTPNGLFQTHNWNQLVKVVELDYRSSGDISEDRAMKQYEGDYKTPFDLEQGPLVRCKLYYLSKDKYLFTMVVHHIIFDGWSHFNFYNELWHTYRNACDGVVEQKPIHKPLYVELVSEEQKEVTSGSSRIVTDLAYWKQKLCGPLPLTTLPGDKRRPPVFSYNGGRITRFIGNDVLSTLVQLTGDEYTMFMALIATVFSLLHQYTGENDLIIGTPVAGRYDTKTKDVIGCFVNTLVLRLQLKGDMSFNEILESVSKVCLDAYDHQHAPFDLLVSELSLPRDTSITPIFSVNVCYHNTEVKAEHVPPPSELHIERKLLHNNSSKWDMQFDFLHEQEGMRFTLEYYSDVYSTDYAVCVADNFVSLISRVVREPSAPISRVKPVSEVSNGLTPDMCVLHGTTRNIGNKALPNLLIESLCHFAEESFIIDINGKGIAYREVLKKAGEIAVFLRQKCEIQSQSRIGLLLNNSFESLASILACILSGLVYVPLNCDDPKHRLGHICNESQLKAIIFSKSNISLANNLLWACQSVRVLFCVDEKNFEELLESPQEAPLMNKELWDHTAYNGEDDIEAGGWKSSYTGDNLSEMEMDEYAENILKKLKQYIKPDSRILEIGCASGITTKKLYPFAGHYVATDISQAMTERLSNALKGSKTVEVHCAPAHQVGHVFQGQVFDVIILNSVVHCFPGHNYLRKVLDSCDSLLQENGIIFVGDIMDLEKKDKLVWKLKSFKASYPWYRTKTEWHSELFLSREYLQHLCDTSQTLRSVCFSSKIFTVSNELTEFRYDAIFSKSSICPEISLKKSKVRDVTTCANSDLADALNDKQDPDILATLTKWSRKIDFADEAYVLYTSGTTGTPKGVIIGHEALLNYVQWASSAYKLDKGSTLPLFSPLTFDFTVTSIFPPLLNGSTIRIFKSFQDSYQDLALCPELTTVKFSPLQLDTVLSVTDRPLSASIFIVGGEELTSELLHKLKQNKESEKFEVWNEYGPTEATVGCVAKCFCSDDLPLDKSEYVTIGKPIDNVTIALTRNRFSHVPVGGKGKLCIGGKCLCLDFAGTGSSKETKISKSFDVACWGDPGELMFITDDIASVMPGSKEIAYYGREESSTTKVNGVRVDLMEIQHAIESHHLVQSAWVNSFTYSNYMYLGAAVKLKSTSILHSCNTETWKHVLISSLTSSLPSRCIPKVLVSISDPPTNSNGKKDTNLLQGLFEAELQSGLEISDGNTSDMGGISATDASKLQVLWQSILPVKRLPNFDEDFFFDLSGDSLQAIHLVRKMRNEGYQVSVGDIFQNPTIRKLLKALQGNTGDHMQKQSKIKEEAQKFRPTPIIEEFLKRDHKNPDHFALSSLLRFERKLKPSVLKVALRSVMDKHSSLRSRFEIVEGVALQEVLNLQPNQPTVKEIKLSCKEDHLIDDPAFLNLCQNLEQSHSLADGILLNAAIIDVTEKEDTESTEKACTYLLLVVHHIAIDIVSWQQVLEDLATALKMLSDNEDQEHVMLQKCILPFASFCNALHEQVSGIFGEEITYWKNIEAECAESGLLMKEHRQSTFKSAKWLSHSFDAVTLRTMSTRLKCSDEHILLTILGKALSSIHGKDKTAIVLESHGRQLPNADSTSTVGWCTSMFPFVLETSRIDNIQKQVKQVEKKVKQVPHRGLGFGLLQADGKLTIPSPNIMFVFQGSLDASTKQKFDGGKHKFEHVPWIEVMHTELMQRRFHRHPEEILPFDLEVIAWVHGGQLKIGFLFDTKTICESLVENLVDHAENDLKVLAKELNCCTKFITAEIIPFFNINPDCIQTAKDSLMEHGINAEKLLVCPPEQALQSMIESLDKSSDITVMITRHTTENQAQEFKKAYKEFLEARGSNKVIIINAESLPNSVKLPVEKVQTAGNIVQLPTTLGQAFYDKRTDLEYNMPLTQEGYSQIGLIIARSIRAGINGNKYKVIAVDADYTLWDGECACGCVNMNTGNICLQKFLLKKKREGLLLVILSKNSYQDVVKVFETQRDQMILGLDDIVEIVANWNSKADNIRTVANQLNLDLKSFVFIDDNPLECEEMVTSCPEILTLQLPSNPKLVGIVLDNLWSLDNMDITKESSERSEMYRNESIRQKEMDKVKKVAAAKRQAEVTNLLAKWKMKLTFLKTNVLSIKQNKTLLKRAAELLHRTNQFKLNDVFSKFSEFQEEDACWLISLDDCHGSYGIVSVCVIDNSSLNLKQWVLSCRALGRMVETRILKEIHASFKEGLQLSVNRTERNTPTISFLETLGCSIGKTGLICSNVEDTHLLQTAETLHTIEVGADVTSFTEQIYSSAQKDIQHIDEHITSDNPFALPTLKDVNSVIHMEWSLTMKEQSRRHNLFPIIPSPKDIKQTEETGKLDDCPFSKSRTQVLQSTWMEVLKSDQTNPRSTDNFLELGGDSFSAVFLVSKLQRALNIEISVIDVLKYPKYGDFHNLILQAPISNKADECKSMDMRCTPLSAAQQRMLIMQESAPDSTAYVETVALYTSEKLCPSEIFASLVKQHPILKAKFEFSDESLFYVMSTHENLDTDTELESVENLKTASEYLTQSIPRIKVLSSPLVRFRHLEAGGLTILALHIHHAIVDETTLSNISNDLEKLIHGQTLHFQSGKELCDPIVNLQDNLSSIQQKSNEQYWAENFKILPPEISLAILPQTQALWKDTVVYRAEQSRFPIADKVVNNIIKYCQSMGITPFQYFLACALIILQRYLGVDEVTLAIPVTTRTDVSQYTDGLFVNTVLFRCPIYCSMSFESYMKTVAERWMQTLRHAQYPFDELVKILTKEHKKAPSSFCSIMFNFTSKVRPASALEVQSKHAKMPLSLDVLYNEKEGTSEVVVEWASELIDDGVAKRLADGLVNVLCETLKAPDTLLCKINALSPLEQKLVQSFSQFSEENITDSHPIQVLFEEHAALNPDATAISCNGSTVSYAQLNRMASSIACALSGKFTQAALKSRPIVIAMKKDEYTIASILGIWKAGGHFLPVASNLQSVLKQILERCKPLAVIFNILLEVNKETCPMFNIKDLVNYPSENFLTSQEVTNSDDHAYIIRTSGSTGEPKQCKISHKSLKIIAQAWTKKYQMTKFCVRVLQWAPISFDVFIGDVVRGLMSTSGQLIICPDQFRLDVFYILNLIKKHQITMAEVTPQFGLQLVENSARDDLESLTLLVLGSDVLQNHVFQKIKSVMKKEQRVINSYGMTEATIDSSFYEGPVVSKTRSGTMPIGKPLPGVTFHILDTKTRLPCPIGTIGELYISGNVLASGDVEVTQLNETCLALKTGDSACWLPTGDVDLIGRLDSVVKLRGFRISTHEIENKVAALVKGVREVYVVPMLNEVDQSHAASEFLCAFLVLENDDNEEGIDSNAIRHKLHAHLPYYMVPDIFHVIDRTPLTANGKIDFQALPSISQLLELNSVIPTTQSSFNLSATAALLKELLGEALGLPDSSIINPELTFMELGVHSLVLVRLSSLIKQKSSFDVEIADLFSYPTITDLAEYIDHGKEVNHQVTCSKEEEKTQIQNDEEIAITGIGLRLPPNITSLAEFWRILDKGEDLIQEFPEQRSKDVTDALDESSVRKIRRNGTFKGAFLERIEMFDSHFFKIAPGEAKYMSPEQRLFLQVATEALAEANGLSKSKGARIGVFVGSSEVGYTHLSHPDDAVCISGLLPGMIATRVAYQWDLKGPTMLIDTACSSSLVALKTACESIRNGECEGALVGGVSLVLYPSRCGVFGQTSILSEDFHCRAFDCDASGTAVGEGVMCLYVEPISKAIKEGKPIYGLIKGAASNSVGHGNGITAPTAVSQQMVIQDALTAAKVLPSDISFLEAHGTGTNLGDRIELSALSAVFSGENTIAKLPIGSVKSIFGHLDSAAGMIGVFKILASFMAKKIGPNANFNTPNCELENSTMYVPSKSVAWEIKDSNGRIAGISSFGLTGTNCHVIIQECNGTTERHNSASSEASMPLLFSGRSIQHILKQISKYMIYLKDSVISTSEISLLSLCVTIARRLKDVSDAKMGHIDYRMAITETKPEKVLSIMEVANSLRNINDVVMFANLRSDVHLYGPENTQMHCQDSYLRDFLVHGTIELDGLFSCDTSQIKSAKGVSLVMYDEERHWLDACVKNTLLTQPSGLVDLLQKKIEETRELTRTLPLSPTEELNRMQGKFCAALIIKFLKVTNIAGYLSDDKEISSRDAFLLTGMHKKYEKLFFVMIRELCRNHLVRATGCDQSIGYLDSFKFECEHVLQTDPEVIANAAIEKFPPWADCFRFPLYCSQHFEDVLVGKMSPLSVIYPQGNLNFMYQFDKLGDLLGDVYYNMYMQIIAEYAKQLSSQRNTVRVLEVGAGVGYVTRQLLPKMKDIPNIEYWFTDLGKAFVERAKSLFPEYLHMMKLATFDITKSAPKQGILGSFDIVISYNVIHTTESIIKSVANLKSCLGEEGTLFIIESARNDTWATLAWGLLDGWWYFKDYDLRSAEPMLEADKWEAVLKDIGFGSICTCPVNEDERRHVEKCLFACSNKQFEPSELVRPGWWETDAHRFNPYQEYNDPEDMGSINNDIESNKVDEQNKETAVYQELKMIWSKLLGIDNIHFDDDFNSLGGESLLAIQMMRLVCQRIGFQLEIADTFGYPTLGSLAAFIADNLPENPVAELSGPDQRCVSSSTGAAGVLASKPNTLVETKSIGVLDVASEKRLHHAREAKERRTMIMFPGQGAQKRDMCISMKNSPEARAVFSRAEQILGYNVLELFLDDDTKFEEKLKSTEFVQVSLFLSCLAKVEQLKVERPDLIDDITCIAGLSVGEFAALVYSGVMSFEDALRIVQERGRAMETEVRSTASGMVSVLGPTSEELEVYLKDNFPDMKISTYLADNQHTVAGREEDCLSLVKVLSLKENQSNIIDVRKLRVAGGFHSDYMRNAEKRITPLIQKVSFSKPSIPVIMNVNAEVVDDPQKIQTLVCQQLVSPVQWRNTVITAYKLGVRNFVEIAPARVLSSIVKNRIEQCKDCTTELIKV</sequence>
<evidence type="ECO:0000259" key="11">
    <source>
        <dbReference type="PROSITE" id="PS52004"/>
    </source>
</evidence>
<dbReference type="InterPro" id="IPR010037">
    <property type="entry name" value="FkbH_domain"/>
</dbReference>
<reference evidence="13 14" key="1">
    <citation type="submission" date="2025-04" db="UniProtKB">
        <authorList>
            <consortium name="RefSeq"/>
        </authorList>
    </citation>
    <scope>IDENTIFICATION</scope>
    <source>
        <tissue evidence="13 14">Tentacle</tissue>
    </source>
</reference>
<dbReference type="InterPro" id="IPR036412">
    <property type="entry name" value="HAD-like_sf"/>
</dbReference>
<feature type="domain" description="Carrier" evidence="10">
    <location>
        <begin position="4270"/>
        <end position="4345"/>
    </location>
</feature>
<dbReference type="SUPFAM" id="SSF52777">
    <property type="entry name" value="CoA-dependent acyltransferases"/>
    <property type="match status" value="6"/>
</dbReference>
<proteinExistence type="predicted"/>
<dbReference type="PROSITE" id="PS00606">
    <property type="entry name" value="KS3_1"/>
    <property type="match status" value="2"/>
</dbReference>
<dbReference type="OrthoDB" id="5334845at2759"/>
<dbReference type="InterPro" id="IPR045851">
    <property type="entry name" value="AMP-bd_C_sf"/>
</dbReference>
<evidence type="ECO:0000256" key="6">
    <source>
        <dbReference type="ARBA" id="ARBA00022737"/>
    </source>
</evidence>
<evidence type="ECO:0000256" key="4">
    <source>
        <dbReference type="ARBA" id="ARBA00022553"/>
    </source>
</evidence>
<dbReference type="InterPro" id="IPR010033">
    <property type="entry name" value="HAD_SF_ppase_IIIC"/>
</dbReference>
<dbReference type="InterPro" id="IPR001242">
    <property type="entry name" value="Condensation_dom"/>
</dbReference>
<dbReference type="SUPFAM" id="SSF56784">
    <property type="entry name" value="HAD-like"/>
    <property type="match status" value="1"/>
</dbReference>
<dbReference type="SUPFAM" id="SSF52151">
    <property type="entry name" value="FabD/lysophospholipase-like"/>
    <property type="match status" value="1"/>
</dbReference>
<dbReference type="Gene3D" id="3.30.300.30">
    <property type="match status" value="2"/>
</dbReference>
<dbReference type="Gene3D" id="3.30.559.30">
    <property type="entry name" value="Nonribosomal peptide synthetase, condensation domain"/>
    <property type="match status" value="3"/>
</dbReference>
<dbReference type="InterPro" id="IPR009081">
    <property type="entry name" value="PP-bd_ACP"/>
</dbReference>
<dbReference type="InterPro" id="IPR020806">
    <property type="entry name" value="PKS_PP-bd"/>
</dbReference>
<dbReference type="GO" id="GO:0009403">
    <property type="term" value="P:toxin biosynthetic process"/>
    <property type="evidence" value="ECO:0007669"/>
    <property type="project" value="UniProtKB-ARBA"/>
</dbReference>
<dbReference type="InterPro" id="IPR023214">
    <property type="entry name" value="HAD_sf"/>
</dbReference>
<dbReference type="SUPFAM" id="SSF53901">
    <property type="entry name" value="Thiolase-like"/>
    <property type="match status" value="2"/>
</dbReference>
<gene>
    <name evidence="13 14" type="primary">LOC116297562</name>
</gene>
<keyword evidence="7" id="KW-0511">Multifunctional enzyme</keyword>
<dbReference type="InterPro" id="IPR000873">
    <property type="entry name" value="AMP-dep_synth/lig_dom"/>
</dbReference>
<dbReference type="Pfam" id="PF00501">
    <property type="entry name" value="AMP-binding"/>
    <property type="match status" value="3"/>
</dbReference>
<dbReference type="PROSITE" id="PS52004">
    <property type="entry name" value="KS3_2"/>
    <property type="match status" value="2"/>
</dbReference>
<dbReference type="Pfam" id="PF02801">
    <property type="entry name" value="Ketoacyl-synt_C"/>
    <property type="match status" value="2"/>
</dbReference>
<protein>
    <recommendedName>
        <fullName evidence="2">Fatty acid synthase</fullName>
        <ecNumber evidence="1">2.3.1.85</ecNumber>
    </recommendedName>
</protein>
<dbReference type="InterPro" id="IPR042099">
    <property type="entry name" value="ANL_N_sf"/>
</dbReference>
<feature type="domain" description="Carrier" evidence="10">
    <location>
        <begin position="5403"/>
        <end position="5478"/>
    </location>
</feature>
<dbReference type="InterPro" id="IPR029063">
    <property type="entry name" value="SAM-dependent_MTases_sf"/>
</dbReference>
<keyword evidence="6" id="KW-0677">Repeat</keyword>
<dbReference type="GO" id="GO:0004312">
    <property type="term" value="F:fatty acid synthase activity"/>
    <property type="evidence" value="ECO:0007669"/>
    <property type="project" value="UniProtKB-EC"/>
</dbReference>
<dbReference type="PANTHER" id="PTHR43775">
    <property type="entry name" value="FATTY ACID SYNTHASE"/>
    <property type="match status" value="1"/>
</dbReference>
<dbReference type="InterPro" id="IPR001227">
    <property type="entry name" value="Ac_transferase_dom_sf"/>
</dbReference>
<dbReference type="Pfam" id="PF00109">
    <property type="entry name" value="ketoacyl-synt"/>
    <property type="match status" value="2"/>
</dbReference>
<dbReference type="PROSITE" id="PS00012">
    <property type="entry name" value="PHOSPHOPANTETHEINE"/>
    <property type="match status" value="1"/>
</dbReference>
<dbReference type="PROSITE" id="PS50075">
    <property type="entry name" value="CARRIER"/>
    <property type="match status" value="4"/>
</dbReference>
<dbReference type="Gene3D" id="3.40.366.10">
    <property type="entry name" value="Malonyl-Coenzyme A Acyl Carrier Protein, domain 2"/>
    <property type="match status" value="1"/>
</dbReference>
<dbReference type="Pfam" id="PF00550">
    <property type="entry name" value="PP-binding"/>
    <property type="match status" value="4"/>
</dbReference>
<dbReference type="RefSeq" id="XP_031561672.1">
    <property type="nucleotide sequence ID" value="XM_031705812.1"/>
</dbReference>
<dbReference type="Gene3D" id="3.40.47.10">
    <property type="match status" value="2"/>
</dbReference>
<feature type="domain" description="Ketosynthase family 3 (KS3)" evidence="11">
    <location>
        <begin position="5"/>
        <end position="441"/>
    </location>
</feature>
<dbReference type="CDD" id="cd02440">
    <property type="entry name" value="AdoMet_MTases"/>
    <property type="match status" value="1"/>
</dbReference>
<keyword evidence="4" id="KW-0597">Phosphoprotein</keyword>